<dbReference type="PANTHER" id="PTHR43584:SF8">
    <property type="entry name" value="N-ACETYLMURAMATE ALPHA-1-PHOSPHATE URIDYLYLTRANSFERASE"/>
    <property type="match status" value="1"/>
</dbReference>
<keyword evidence="2" id="KW-0548">Nucleotidyltransferase</keyword>
<dbReference type="OrthoDB" id="9813880at2"/>
<accession>A0A161LHN8</accession>
<name>A0A161LHN8_9BACT</name>
<dbReference type="InterPro" id="IPR029044">
    <property type="entry name" value="Nucleotide-diphossugar_trans"/>
</dbReference>
<evidence type="ECO:0000313" key="5">
    <source>
        <dbReference type="Proteomes" id="UP000076586"/>
    </source>
</evidence>
<gene>
    <name evidence="4" type="ORF">PJIAN_1289</name>
</gene>
<feature type="domain" description="Nucleotidyl transferase" evidence="3">
    <location>
        <begin position="2"/>
        <end position="243"/>
    </location>
</feature>
<evidence type="ECO:0000313" key="4">
    <source>
        <dbReference type="EMBL" id="GAT61706.1"/>
    </source>
</evidence>
<proteinExistence type="predicted"/>
<sequence>MKALIFAAGLGTRLKPLTDTMPKALVPINGKPLLELVLQKLIASGFDEIIINVHHFADQIIDFVKQNNSFGVRIEISDERDALLETGGGIKKASWFFDDGEPFLVHNVDILSNIDLRKLYNYHLSHNGIATVVVSKRDTARYLLFDNTLRLNGWTNIKTGEVRSPFEMLDVASCQRLAFSGIHVISPKIFDLMSGWDGKFSVIDFYLKIAAKETIKGFVPENLKMIDVGKIDSLHDAELFLTNSL</sequence>
<dbReference type="CDD" id="cd06422">
    <property type="entry name" value="NTP_transferase_like_1"/>
    <property type="match status" value="1"/>
</dbReference>
<dbReference type="Gene3D" id="3.90.550.10">
    <property type="entry name" value="Spore Coat Polysaccharide Biosynthesis Protein SpsA, Chain A"/>
    <property type="match status" value="1"/>
</dbReference>
<dbReference type="STRING" id="681398.PJIAN_1289"/>
<dbReference type="PANTHER" id="PTHR43584">
    <property type="entry name" value="NUCLEOTIDYL TRANSFERASE"/>
    <property type="match status" value="1"/>
</dbReference>
<dbReference type="SUPFAM" id="SSF53448">
    <property type="entry name" value="Nucleotide-diphospho-sugar transferases"/>
    <property type="match status" value="1"/>
</dbReference>
<organism evidence="4 5">
    <name type="scientific">Paludibacter jiangxiensis</name>
    <dbReference type="NCBI Taxonomy" id="681398"/>
    <lineage>
        <taxon>Bacteria</taxon>
        <taxon>Pseudomonadati</taxon>
        <taxon>Bacteroidota</taxon>
        <taxon>Bacteroidia</taxon>
        <taxon>Bacteroidales</taxon>
        <taxon>Paludibacteraceae</taxon>
        <taxon>Paludibacter</taxon>
    </lineage>
</organism>
<dbReference type="Proteomes" id="UP000076586">
    <property type="component" value="Unassembled WGS sequence"/>
</dbReference>
<keyword evidence="1 4" id="KW-0808">Transferase</keyword>
<dbReference type="InterPro" id="IPR005835">
    <property type="entry name" value="NTP_transferase_dom"/>
</dbReference>
<evidence type="ECO:0000259" key="3">
    <source>
        <dbReference type="Pfam" id="PF00483"/>
    </source>
</evidence>
<dbReference type="AlphaFoldDB" id="A0A161LHN8"/>
<dbReference type="Pfam" id="PF00483">
    <property type="entry name" value="NTP_transferase"/>
    <property type="match status" value="1"/>
</dbReference>
<evidence type="ECO:0000256" key="2">
    <source>
        <dbReference type="ARBA" id="ARBA00022695"/>
    </source>
</evidence>
<protein>
    <submittedName>
        <fullName evidence="4">Nucleotidyl transferase</fullName>
    </submittedName>
</protein>
<dbReference type="EMBL" id="BDCR01000001">
    <property type="protein sequence ID" value="GAT61706.1"/>
    <property type="molecule type" value="Genomic_DNA"/>
</dbReference>
<dbReference type="InterPro" id="IPR050065">
    <property type="entry name" value="GlmU-like"/>
</dbReference>
<reference evidence="5" key="1">
    <citation type="submission" date="2016-04" db="EMBL/GenBank/DDBJ databases">
        <title>Draft genome sequence of Paludibacter jiangxiensis strain NM7.</title>
        <authorList>
            <person name="Qiu Y."/>
            <person name="Matsuura N."/>
            <person name="Ohashi A."/>
            <person name="Tourlousse M.D."/>
            <person name="Sekiguchi Y."/>
        </authorList>
    </citation>
    <scope>NUCLEOTIDE SEQUENCE [LARGE SCALE GENOMIC DNA]</scope>
    <source>
        <strain evidence="5">NM7</strain>
    </source>
</reference>
<dbReference type="RefSeq" id="WP_068701318.1">
    <property type="nucleotide sequence ID" value="NZ_BDCR01000001.1"/>
</dbReference>
<dbReference type="GO" id="GO:0016779">
    <property type="term" value="F:nucleotidyltransferase activity"/>
    <property type="evidence" value="ECO:0007669"/>
    <property type="project" value="UniProtKB-KW"/>
</dbReference>
<evidence type="ECO:0000256" key="1">
    <source>
        <dbReference type="ARBA" id="ARBA00022679"/>
    </source>
</evidence>
<comment type="caution">
    <text evidence="4">The sequence shown here is derived from an EMBL/GenBank/DDBJ whole genome shotgun (WGS) entry which is preliminary data.</text>
</comment>
<keyword evidence="5" id="KW-1185">Reference proteome</keyword>
<reference evidence="5" key="2">
    <citation type="journal article" date="2017" name="Genome Announc.">
        <title>Draft genome sequence of Paludibacter jiangxiensis NM7(T), a propionate-producing fermentative bacterium.</title>
        <authorList>
            <person name="Qiu Y.-L."/>
            <person name="Tourlousse D.M."/>
            <person name="Matsuura N."/>
            <person name="Ohashi A."/>
            <person name="Sekiguchi Y."/>
        </authorList>
    </citation>
    <scope>NUCLEOTIDE SEQUENCE [LARGE SCALE GENOMIC DNA]</scope>
    <source>
        <strain evidence="5">NM7</strain>
    </source>
</reference>